<accession>A0AAE4P3S3</accession>
<dbReference type="InterPro" id="IPR050474">
    <property type="entry name" value="Hel308_SKI2-like"/>
</dbReference>
<dbReference type="GO" id="GO:0004386">
    <property type="term" value="F:helicase activity"/>
    <property type="evidence" value="ECO:0007669"/>
    <property type="project" value="UniProtKB-KW"/>
</dbReference>
<dbReference type="GO" id="GO:0005524">
    <property type="term" value="F:ATP binding"/>
    <property type="evidence" value="ECO:0007669"/>
    <property type="project" value="UniProtKB-KW"/>
</dbReference>
<keyword evidence="4" id="KW-0067">ATP-binding</keyword>
<sequence>MDRIKETTDVIIQLNKFKSKQITDDAFVRSVCDYFDAIKSETLNQSDLKFLKYISNVAGIPHYYDQLNKFNNTAEIEDFNLNTFSSLLYESTLHTSETRKVHKYQMDILNRFVPNQRNRYFLSASTSFGKTHIVFEIIKKMNYANVVLIFPTIALLSENLERLTSDEDYLYFRQKYKIHTLSEVTEFGDNNLFIYTPERFLSFKEKNPSTIIFNFAFIDEVYKIDNEYILDEEVRENERDVAYRLSVFYALEDNVDVLLAGPYIEFYKQKQGNYNGSFDNFLSKNGITLLNYNQFEIVNKAYSDIKTKKHVEVDNELQFDFQTNTKTDRLIEIIRNIISIKENTIIYCSTRAYTENYAKSILESGALDKHSNTSYSDFITHISNNFDKDWVVVKALQKGIGIHHGLVPKYIQKEIISLFNNDKLSVLLSTTTITEGVNTSAKNLIVLHSKKGDKELKKFDAKNIAGRAGRFLHHYSGRVIVLQNDFMKAIDAEPEGIKHKNYDLQAPKDEIDLFYSNDEYLSEADKRKKIDIKTEQDKRGIPDEIFNLYKVVSRFDKITIYDEIIKLNAVENESIKNLIKVLNYRMDIDYDGFQTILKVIRPIVKNSKLQFLIDYKGTNEYSTLTHLTHFYLEDGFLGSVRYKMNTMSVDKAISETAEFVYNTLKYQVVKYLGVFNIMYRFIQSQKTKKPFDEVAGIDKLLVKLEYNALTDNGRIASDFGVPSNVLDYYESDDNRRKSEIKSKFDNYEKSIFDKVEKIIKGSD</sequence>
<dbReference type="SMART" id="SM00490">
    <property type="entry name" value="HELICc"/>
    <property type="match status" value="1"/>
</dbReference>
<dbReference type="GO" id="GO:0016787">
    <property type="term" value="F:hydrolase activity"/>
    <property type="evidence" value="ECO:0007669"/>
    <property type="project" value="UniProtKB-KW"/>
</dbReference>
<evidence type="ECO:0000256" key="2">
    <source>
        <dbReference type="ARBA" id="ARBA00022801"/>
    </source>
</evidence>
<evidence type="ECO:0000256" key="4">
    <source>
        <dbReference type="ARBA" id="ARBA00022840"/>
    </source>
</evidence>
<reference evidence="6" key="1">
    <citation type="submission" date="2023-02" db="EMBL/GenBank/DDBJ databases">
        <title>Elizabethkingia anophelis draft genomes.</title>
        <authorList>
            <person name="Nicholson A.C."/>
            <person name="Whitney A.M."/>
            <person name="Humrighouse B.W."/>
            <person name="Villarma A."/>
            <person name="Bell M."/>
            <person name="Mcquiston J."/>
        </authorList>
    </citation>
    <scope>NUCLEOTIDE SEQUENCE</scope>
    <source>
        <strain evidence="6">B4955</strain>
    </source>
</reference>
<dbReference type="EMBL" id="NWGY01000013">
    <property type="protein sequence ID" value="MDV3664923.1"/>
    <property type="molecule type" value="Genomic_DNA"/>
</dbReference>
<name>A0AAE4P3S3_9FLAO</name>
<dbReference type="Gene3D" id="3.40.50.300">
    <property type="entry name" value="P-loop containing nucleotide triphosphate hydrolases"/>
    <property type="match status" value="2"/>
</dbReference>
<dbReference type="SUPFAM" id="SSF52540">
    <property type="entry name" value="P-loop containing nucleoside triphosphate hydrolases"/>
    <property type="match status" value="2"/>
</dbReference>
<dbReference type="InterPro" id="IPR001650">
    <property type="entry name" value="Helicase_C-like"/>
</dbReference>
<gene>
    <name evidence="6" type="ORF">CMU51_12730</name>
</gene>
<feature type="domain" description="Helicase C-terminal" evidence="5">
    <location>
        <begin position="332"/>
        <end position="512"/>
    </location>
</feature>
<evidence type="ECO:0000259" key="5">
    <source>
        <dbReference type="PROSITE" id="PS51194"/>
    </source>
</evidence>
<dbReference type="PROSITE" id="PS51194">
    <property type="entry name" value="HELICASE_CTER"/>
    <property type="match status" value="1"/>
</dbReference>
<keyword evidence="2" id="KW-0378">Hydrolase</keyword>
<evidence type="ECO:0000256" key="1">
    <source>
        <dbReference type="ARBA" id="ARBA00022741"/>
    </source>
</evidence>
<dbReference type="PANTHER" id="PTHR47961:SF4">
    <property type="entry name" value="ACTIVATING SIGNAL COINTEGRATOR 1 COMPLEX SUBUNIT 3"/>
    <property type="match status" value="1"/>
</dbReference>
<keyword evidence="1" id="KW-0547">Nucleotide-binding</keyword>
<comment type="caution">
    <text evidence="6">The sequence shown here is derived from an EMBL/GenBank/DDBJ whole genome shotgun (WGS) entry which is preliminary data.</text>
</comment>
<protein>
    <submittedName>
        <fullName evidence="6">Helicase</fullName>
    </submittedName>
</protein>
<dbReference type="Pfam" id="PF00271">
    <property type="entry name" value="Helicase_C"/>
    <property type="match status" value="1"/>
</dbReference>
<evidence type="ECO:0000313" key="6">
    <source>
        <dbReference type="EMBL" id="MDV3664923.1"/>
    </source>
</evidence>
<dbReference type="Pfam" id="PF04851">
    <property type="entry name" value="ResIII"/>
    <property type="match status" value="1"/>
</dbReference>
<evidence type="ECO:0000256" key="3">
    <source>
        <dbReference type="ARBA" id="ARBA00022806"/>
    </source>
</evidence>
<dbReference type="AlphaFoldDB" id="A0AAE4P3S3"/>
<keyword evidence="3 6" id="KW-0347">Helicase</keyword>
<organism evidence="6 7">
    <name type="scientific">Elizabethkingia anophelis</name>
    <dbReference type="NCBI Taxonomy" id="1117645"/>
    <lineage>
        <taxon>Bacteria</taxon>
        <taxon>Pseudomonadati</taxon>
        <taxon>Bacteroidota</taxon>
        <taxon>Flavobacteriia</taxon>
        <taxon>Flavobacteriales</taxon>
        <taxon>Weeksellaceae</taxon>
        <taxon>Elizabethkingia</taxon>
    </lineage>
</organism>
<evidence type="ECO:0000313" key="7">
    <source>
        <dbReference type="Proteomes" id="UP001189000"/>
    </source>
</evidence>
<dbReference type="InterPro" id="IPR027417">
    <property type="entry name" value="P-loop_NTPase"/>
</dbReference>
<proteinExistence type="predicted"/>
<dbReference type="InterPro" id="IPR006935">
    <property type="entry name" value="Helicase/UvrB_N"/>
</dbReference>
<dbReference type="GO" id="GO:0003677">
    <property type="term" value="F:DNA binding"/>
    <property type="evidence" value="ECO:0007669"/>
    <property type="project" value="InterPro"/>
</dbReference>
<dbReference type="PANTHER" id="PTHR47961">
    <property type="entry name" value="DNA POLYMERASE THETA, PUTATIVE (AFU_ORTHOLOGUE AFUA_1G05260)-RELATED"/>
    <property type="match status" value="1"/>
</dbReference>
<dbReference type="Proteomes" id="UP001189000">
    <property type="component" value="Unassembled WGS sequence"/>
</dbReference>